<evidence type="ECO:0000313" key="10">
    <source>
        <dbReference type="EMBL" id="TCS37716.1"/>
    </source>
</evidence>
<accession>A0A4R3HWP9</accession>
<evidence type="ECO:0000256" key="3">
    <source>
        <dbReference type="ARBA" id="ARBA00004442"/>
    </source>
</evidence>
<dbReference type="AlphaFoldDB" id="A0A4R3HWP9"/>
<dbReference type="PANTHER" id="PTHR34933:SF1">
    <property type="entry name" value="FLAGELLAR L-RING PROTEIN"/>
    <property type="match status" value="1"/>
</dbReference>
<keyword evidence="6" id="KW-0472">Membrane</keyword>
<evidence type="ECO:0000256" key="4">
    <source>
        <dbReference type="ARBA" id="ARBA00006929"/>
    </source>
</evidence>
<dbReference type="GO" id="GO:0003774">
    <property type="term" value="F:cytoskeletal motor activity"/>
    <property type="evidence" value="ECO:0007669"/>
    <property type="project" value="InterPro"/>
</dbReference>
<keyword evidence="5 9" id="KW-0732">Signal</keyword>
<evidence type="ECO:0000256" key="1">
    <source>
        <dbReference type="ARBA" id="ARBA00002591"/>
    </source>
</evidence>
<comment type="function">
    <text evidence="1">Assembles around the rod to form the L-ring and probably protects the motor/basal body from shearing forces during rotation.</text>
</comment>
<keyword evidence="10" id="KW-0969">Cilium</keyword>
<comment type="caution">
    <text evidence="10">The sequence shown here is derived from an EMBL/GenBank/DDBJ whole genome shotgun (WGS) entry which is preliminary data.</text>
</comment>
<comment type="subcellular location">
    <subcellularLocation>
        <location evidence="2">Bacterial flagellum basal body</location>
    </subcellularLocation>
    <subcellularLocation>
        <location evidence="3">Cell outer membrane</location>
    </subcellularLocation>
</comment>
<sequence length="193" mass="20614">MLKNIRYASIGLALIASSLLARAENLYQAEQFRALVADKRAYRVGDNLTVLVYENASATATAGTSSDKSVGVNYSVVANNTNKQGALSAGDEAQGKGRIQRTGRLLAQLTVTVKTIEPSGLLAVSGEQVIAVNDETQEIKLEGKVRPSDIGENNTVISTRLSDAKISYIGEGILGDRQRPGIITRILNWLGLI</sequence>
<dbReference type="GO" id="GO:0071973">
    <property type="term" value="P:bacterial-type flagellum-dependent cell motility"/>
    <property type="evidence" value="ECO:0007669"/>
    <property type="project" value="InterPro"/>
</dbReference>
<feature type="chain" id="PRO_5020417296" evidence="9">
    <location>
        <begin position="24"/>
        <end position="193"/>
    </location>
</feature>
<evidence type="ECO:0000313" key="11">
    <source>
        <dbReference type="Proteomes" id="UP000295382"/>
    </source>
</evidence>
<evidence type="ECO:0000256" key="6">
    <source>
        <dbReference type="ARBA" id="ARBA00023136"/>
    </source>
</evidence>
<dbReference type="PRINTS" id="PR01008">
    <property type="entry name" value="FLGLRINGFLGH"/>
</dbReference>
<name>A0A4R3HWP9_PAULE</name>
<keyword evidence="11" id="KW-1185">Reference proteome</keyword>
<reference evidence="10 11" key="1">
    <citation type="submission" date="2019-03" db="EMBL/GenBank/DDBJ databases">
        <title>Genomic Encyclopedia of Type Strains, Phase IV (KMG-IV): sequencing the most valuable type-strain genomes for metagenomic binning, comparative biology and taxonomic classification.</title>
        <authorList>
            <person name="Goeker M."/>
        </authorList>
    </citation>
    <scope>NUCLEOTIDE SEQUENCE [LARGE SCALE GENOMIC DNA]</scope>
    <source>
        <strain evidence="10 11">DSM 7445</strain>
    </source>
</reference>
<organism evidence="10 11">
    <name type="scientific">Paucimonas lemoignei</name>
    <name type="common">Pseudomonas lemoignei</name>
    <dbReference type="NCBI Taxonomy" id="29443"/>
    <lineage>
        <taxon>Bacteria</taxon>
        <taxon>Pseudomonadati</taxon>
        <taxon>Pseudomonadota</taxon>
        <taxon>Betaproteobacteria</taxon>
        <taxon>Burkholderiales</taxon>
        <taxon>Burkholderiaceae</taxon>
        <taxon>Paucimonas</taxon>
    </lineage>
</organism>
<proteinExistence type="inferred from homology"/>
<dbReference type="PANTHER" id="PTHR34933">
    <property type="entry name" value="FLAGELLAR L-RING PROTEIN"/>
    <property type="match status" value="1"/>
</dbReference>
<dbReference type="OrthoDB" id="9789463at2"/>
<dbReference type="Proteomes" id="UP000295382">
    <property type="component" value="Unassembled WGS sequence"/>
</dbReference>
<gene>
    <name evidence="10" type="ORF">EDC30_1038</name>
</gene>
<dbReference type="RefSeq" id="WP_132257801.1">
    <property type="nucleotide sequence ID" value="NZ_SLZQ01000003.1"/>
</dbReference>
<keyword evidence="10" id="KW-0966">Cell projection</keyword>
<evidence type="ECO:0000256" key="7">
    <source>
        <dbReference type="ARBA" id="ARBA00023143"/>
    </source>
</evidence>
<evidence type="ECO:0000256" key="8">
    <source>
        <dbReference type="ARBA" id="ARBA00023237"/>
    </source>
</evidence>
<evidence type="ECO:0000256" key="5">
    <source>
        <dbReference type="ARBA" id="ARBA00022729"/>
    </source>
</evidence>
<comment type="similarity">
    <text evidence="4">Belongs to the FlgH family.</text>
</comment>
<protein>
    <submittedName>
        <fullName evidence="10">Flagellar L-ring protein FlgH</fullName>
    </submittedName>
</protein>
<evidence type="ECO:0000256" key="9">
    <source>
        <dbReference type="SAM" id="SignalP"/>
    </source>
</evidence>
<dbReference type="InterPro" id="IPR000527">
    <property type="entry name" value="Flag_Lring"/>
</dbReference>
<feature type="signal peptide" evidence="9">
    <location>
        <begin position="1"/>
        <end position="23"/>
    </location>
</feature>
<dbReference type="GO" id="GO:0009427">
    <property type="term" value="C:bacterial-type flagellum basal body, distal rod, L ring"/>
    <property type="evidence" value="ECO:0007669"/>
    <property type="project" value="InterPro"/>
</dbReference>
<dbReference type="GO" id="GO:0009279">
    <property type="term" value="C:cell outer membrane"/>
    <property type="evidence" value="ECO:0007669"/>
    <property type="project" value="UniProtKB-SubCell"/>
</dbReference>
<keyword evidence="10" id="KW-0282">Flagellum</keyword>
<dbReference type="Pfam" id="PF02107">
    <property type="entry name" value="FlgH"/>
    <property type="match status" value="1"/>
</dbReference>
<keyword evidence="7" id="KW-0975">Bacterial flagellum</keyword>
<dbReference type="EMBL" id="SLZQ01000003">
    <property type="protein sequence ID" value="TCS37716.1"/>
    <property type="molecule type" value="Genomic_DNA"/>
</dbReference>
<keyword evidence="8" id="KW-0998">Cell outer membrane</keyword>
<evidence type="ECO:0000256" key="2">
    <source>
        <dbReference type="ARBA" id="ARBA00004117"/>
    </source>
</evidence>